<dbReference type="Gene3D" id="2.30.40.10">
    <property type="entry name" value="Urease, subunit C, domain 1"/>
    <property type="match status" value="1"/>
</dbReference>
<dbReference type="EMBL" id="SMNA01000019">
    <property type="protein sequence ID" value="TDE88270.1"/>
    <property type="molecule type" value="Genomic_DNA"/>
</dbReference>
<dbReference type="InterPro" id="IPR006680">
    <property type="entry name" value="Amidohydro-rel"/>
</dbReference>
<dbReference type="InterPro" id="IPR051781">
    <property type="entry name" value="Metallo-dep_Hydrolase"/>
</dbReference>
<reference evidence="2 3" key="1">
    <citation type="submission" date="2019-03" db="EMBL/GenBank/DDBJ databases">
        <title>Genomic features of bacteria from cold environments.</title>
        <authorList>
            <person name="Shen L."/>
        </authorList>
    </citation>
    <scope>NUCLEOTIDE SEQUENCE [LARGE SCALE GENOMIC DNA]</scope>
    <source>
        <strain evidence="3">T3246-1</strain>
    </source>
</reference>
<name>A0ABY2DWM4_9MICO</name>
<evidence type="ECO:0000313" key="3">
    <source>
        <dbReference type="Proteomes" id="UP000504882"/>
    </source>
</evidence>
<dbReference type="InterPro" id="IPR032466">
    <property type="entry name" value="Metal_Hydrolase"/>
</dbReference>
<protein>
    <submittedName>
        <fullName evidence="2">Amidohydrolase</fullName>
    </submittedName>
</protein>
<dbReference type="PANTHER" id="PTHR43135:SF4">
    <property type="entry name" value="AMIDOHYDROLASE-RELATED DOMAIN-CONTAINING PROTEIN"/>
    <property type="match status" value="1"/>
</dbReference>
<dbReference type="InterPro" id="IPR011059">
    <property type="entry name" value="Metal-dep_hydrolase_composite"/>
</dbReference>
<gene>
    <name evidence="2" type="ORF">EXU48_23570</name>
</gene>
<evidence type="ECO:0000259" key="1">
    <source>
        <dbReference type="Pfam" id="PF01979"/>
    </source>
</evidence>
<accession>A0ABY2DWM4</accession>
<dbReference type="SUPFAM" id="SSF51556">
    <property type="entry name" value="Metallo-dependent hydrolases"/>
    <property type="match status" value="1"/>
</dbReference>
<keyword evidence="3" id="KW-1185">Reference proteome</keyword>
<sequence length="378" mass="39687">MSSSGDPIALVGTIVADSEREHRRAWVREGRLTLTEPGSSPTAEVTVSGWVLPGLVDLHCHLGLGPDGGVDEATTLAQAATDLAAGTLLVRDAGSPIDNRWLQRGPGSAPGPRLDAPELVRAGHHLARPKRYLRYYASELDDVADLPAAMAEQAAFGDGWVKIVGDWIDRARGADSDLEPLWPADLIAAGIAAAHDAGARVTVHTFATETIDPVLDAGVDCLEHGTGMTGAQIERAAAAGVAVVPTLLQIDRFEAIAAQGAAKYPRYAARMRAMYARRYAQVRDLHDAGVRLFLGTDAGGTIAHGRIADEAAELVRAGLPATDVVAAASWLARDYLGRPGIAEGAPADLVVYPADPREDIAVLAHPSAVIRAGHLLPR</sequence>
<dbReference type="Pfam" id="PF01979">
    <property type="entry name" value="Amidohydro_1"/>
    <property type="match status" value="1"/>
</dbReference>
<dbReference type="RefSeq" id="WP_133110153.1">
    <property type="nucleotide sequence ID" value="NZ_SMNA01000019.1"/>
</dbReference>
<organism evidence="2 3">
    <name type="scientific">Occultella glacieicola</name>
    <dbReference type="NCBI Taxonomy" id="2518684"/>
    <lineage>
        <taxon>Bacteria</taxon>
        <taxon>Bacillati</taxon>
        <taxon>Actinomycetota</taxon>
        <taxon>Actinomycetes</taxon>
        <taxon>Micrococcales</taxon>
        <taxon>Ruaniaceae</taxon>
        <taxon>Occultella</taxon>
    </lineage>
</organism>
<evidence type="ECO:0000313" key="2">
    <source>
        <dbReference type="EMBL" id="TDE88270.1"/>
    </source>
</evidence>
<proteinExistence type="predicted"/>
<dbReference type="Proteomes" id="UP000504882">
    <property type="component" value="Unassembled WGS sequence"/>
</dbReference>
<comment type="caution">
    <text evidence="2">The sequence shown here is derived from an EMBL/GenBank/DDBJ whole genome shotgun (WGS) entry which is preliminary data.</text>
</comment>
<dbReference type="Gene3D" id="3.20.20.140">
    <property type="entry name" value="Metal-dependent hydrolases"/>
    <property type="match status" value="1"/>
</dbReference>
<dbReference type="PANTHER" id="PTHR43135">
    <property type="entry name" value="ALPHA-D-RIBOSE 1-METHYLPHOSPHONATE 5-TRIPHOSPHATE DIPHOSPHATASE"/>
    <property type="match status" value="1"/>
</dbReference>
<feature type="domain" description="Amidohydrolase-related" evidence="1">
    <location>
        <begin position="50"/>
        <end position="373"/>
    </location>
</feature>